<dbReference type="GO" id="GO:0006636">
    <property type="term" value="P:unsaturated fatty acid biosynthetic process"/>
    <property type="evidence" value="ECO:0007669"/>
    <property type="project" value="TreeGrafter"/>
</dbReference>
<dbReference type="AlphaFoldDB" id="A0A212F0N8"/>
<dbReference type="KEGG" id="dpl:KGM_213661"/>
<evidence type="ECO:0000256" key="8">
    <source>
        <dbReference type="ARBA" id="ARBA00023004"/>
    </source>
</evidence>
<organism evidence="15 16">
    <name type="scientific">Danaus plexippus plexippus</name>
    <dbReference type="NCBI Taxonomy" id="278856"/>
    <lineage>
        <taxon>Eukaryota</taxon>
        <taxon>Metazoa</taxon>
        <taxon>Ecdysozoa</taxon>
        <taxon>Arthropoda</taxon>
        <taxon>Hexapoda</taxon>
        <taxon>Insecta</taxon>
        <taxon>Pterygota</taxon>
        <taxon>Neoptera</taxon>
        <taxon>Endopterygota</taxon>
        <taxon>Lepidoptera</taxon>
        <taxon>Glossata</taxon>
        <taxon>Ditrysia</taxon>
        <taxon>Papilionoidea</taxon>
        <taxon>Nymphalidae</taxon>
        <taxon>Danainae</taxon>
        <taxon>Danaini</taxon>
        <taxon>Danaina</taxon>
        <taxon>Danaus</taxon>
        <taxon>Danaus</taxon>
    </lineage>
</organism>
<dbReference type="Proteomes" id="UP000007151">
    <property type="component" value="Unassembled WGS sequence"/>
</dbReference>
<evidence type="ECO:0000256" key="4">
    <source>
        <dbReference type="ARBA" id="ARBA00022692"/>
    </source>
</evidence>
<evidence type="ECO:0000259" key="14">
    <source>
        <dbReference type="Pfam" id="PF00487"/>
    </source>
</evidence>
<dbReference type="PANTHER" id="PTHR11351">
    <property type="entry name" value="ACYL-COA DESATURASE"/>
    <property type="match status" value="1"/>
</dbReference>
<evidence type="ECO:0000256" key="13">
    <source>
        <dbReference type="SAM" id="Phobius"/>
    </source>
</evidence>
<dbReference type="Pfam" id="PF00487">
    <property type="entry name" value="FA_desaturase"/>
    <property type="match status" value="1"/>
</dbReference>
<evidence type="ECO:0000313" key="16">
    <source>
        <dbReference type="Proteomes" id="UP000007151"/>
    </source>
</evidence>
<comment type="caution">
    <text evidence="15">The sequence shown here is derived from an EMBL/GenBank/DDBJ whole genome shotgun (WGS) entry which is preliminary data.</text>
</comment>
<keyword evidence="10 13" id="KW-0472">Membrane</keyword>
<feature type="transmembrane region" description="Helical" evidence="13">
    <location>
        <begin position="188"/>
        <end position="209"/>
    </location>
</feature>
<dbReference type="PRINTS" id="PR00075">
    <property type="entry name" value="FACDDSATRASE"/>
</dbReference>
<dbReference type="PANTHER" id="PTHR11351:SF61">
    <property type="entry name" value="RH14937P"/>
    <property type="match status" value="1"/>
</dbReference>
<keyword evidence="3 12" id="KW-0444">Lipid biosynthesis</keyword>
<feature type="transmembrane region" description="Helical" evidence="13">
    <location>
        <begin position="41"/>
        <end position="62"/>
    </location>
</feature>
<keyword evidence="4 12" id="KW-0812">Transmembrane</keyword>
<dbReference type="GO" id="GO:0004768">
    <property type="term" value="F:stearoyl-CoA 9-desaturase activity"/>
    <property type="evidence" value="ECO:0007669"/>
    <property type="project" value="TreeGrafter"/>
</dbReference>
<keyword evidence="11 12" id="KW-0275">Fatty acid biosynthesis</keyword>
<dbReference type="STRING" id="278856.A0A212F0N8"/>
<keyword evidence="6 13" id="KW-1133">Transmembrane helix</keyword>
<evidence type="ECO:0000256" key="1">
    <source>
        <dbReference type="ARBA" id="ARBA00004141"/>
    </source>
</evidence>
<evidence type="ECO:0000256" key="7">
    <source>
        <dbReference type="ARBA" id="ARBA00023002"/>
    </source>
</evidence>
<keyword evidence="7 12" id="KW-0560">Oxidoreductase</keyword>
<evidence type="ECO:0000313" key="15">
    <source>
        <dbReference type="EMBL" id="OWR47309.1"/>
    </source>
</evidence>
<evidence type="ECO:0000256" key="10">
    <source>
        <dbReference type="ARBA" id="ARBA00023136"/>
    </source>
</evidence>
<keyword evidence="16" id="KW-1185">Reference proteome</keyword>
<feature type="transmembrane region" description="Helical" evidence="13">
    <location>
        <begin position="161"/>
        <end position="182"/>
    </location>
</feature>
<dbReference type="CDD" id="cd03505">
    <property type="entry name" value="Delta9-FADS-like"/>
    <property type="match status" value="1"/>
</dbReference>
<sequence length="313" mass="36736">MKYEALEFKPRIKWPDLLVQLCLHSTTVYGFYLILVNRVKLYTILFVFFTIYTSGFGITAGVHRLWSHRAYKANLPLRILLALLFTVTGQRDIYTWALDHRVHHKYTETVADPHDVRRGFWFAHVGWLVLTPHPAVEDRRISLRKTSLDLLADPVVRWQKIFFIPLFVLLNVFLPIAIPVYFWHESYINSFVLSFVTRFTITLNIAYSVNSFAHMWGNKPYDRFIKSVENRIVSLAALGEGWHNYHHVFPWDYRTSELGMINISTTFIDAFAKIGWAYDLKVATNEMIRNRARRNGDRSLRHLEEPDPSVSSE</sequence>
<evidence type="ECO:0000256" key="12">
    <source>
        <dbReference type="RuleBase" id="RU000581"/>
    </source>
</evidence>
<comment type="similarity">
    <text evidence="2 12">Belongs to the fatty acid desaturase type 1 family.</text>
</comment>
<protein>
    <submittedName>
        <fullName evidence="15">Desaturase</fullName>
    </submittedName>
</protein>
<evidence type="ECO:0000256" key="9">
    <source>
        <dbReference type="ARBA" id="ARBA00023098"/>
    </source>
</evidence>
<evidence type="ECO:0000256" key="6">
    <source>
        <dbReference type="ARBA" id="ARBA00022989"/>
    </source>
</evidence>
<evidence type="ECO:0000256" key="2">
    <source>
        <dbReference type="ARBA" id="ARBA00009295"/>
    </source>
</evidence>
<reference evidence="15 16" key="1">
    <citation type="journal article" date="2011" name="Cell">
        <title>The monarch butterfly genome yields insights into long-distance migration.</title>
        <authorList>
            <person name="Zhan S."/>
            <person name="Merlin C."/>
            <person name="Boore J.L."/>
            <person name="Reppert S.M."/>
        </authorList>
    </citation>
    <scope>NUCLEOTIDE SEQUENCE [LARGE SCALE GENOMIC DNA]</scope>
    <source>
        <strain evidence="15">F-2</strain>
    </source>
</reference>
<dbReference type="GO" id="GO:0005789">
    <property type="term" value="C:endoplasmic reticulum membrane"/>
    <property type="evidence" value="ECO:0007669"/>
    <property type="project" value="TreeGrafter"/>
</dbReference>
<keyword evidence="5" id="KW-0276">Fatty acid metabolism</keyword>
<keyword evidence="9" id="KW-0443">Lipid metabolism</keyword>
<dbReference type="InterPro" id="IPR015876">
    <property type="entry name" value="Acyl-CoA_DS"/>
</dbReference>
<feature type="domain" description="Fatty acid desaturase" evidence="14">
    <location>
        <begin position="46"/>
        <end position="252"/>
    </location>
</feature>
<feature type="transmembrane region" description="Helical" evidence="13">
    <location>
        <begin position="17"/>
        <end position="35"/>
    </location>
</feature>
<dbReference type="EMBL" id="AGBW02011048">
    <property type="protein sequence ID" value="OWR47309.1"/>
    <property type="molecule type" value="Genomic_DNA"/>
</dbReference>
<evidence type="ECO:0000256" key="5">
    <source>
        <dbReference type="ARBA" id="ARBA00022832"/>
    </source>
</evidence>
<gene>
    <name evidence="15" type="ORF">KGM_213661</name>
</gene>
<dbReference type="eggNOG" id="KOG1600">
    <property type="taxonomic scope" value="Eukaryota"/>
</dbReference>
<comment type="subcellular location">
    <subcellularLocation>
        <location evidence="1">Membrane</location>
        <topology evidence="1">Multi-pass membrane protein</topology>
    </subcellularLocation>
</comment>
<proteinExistence type="inferred from homology"/>
<keyword evidence="8" id="KW-0408">Iron</keyword>
<dbReference type="InterPro" id="IPR005804">
    <property type="entry name" value="FA_desaturase_dom"/>
</dbReference>
<dbReference type="GO" id="GO:0005506">
    <property type="term" value="F:iron ion binding"/>
    <property type="evidence" value="ECO:0007669"/>
    <property type="project" value="TreeGrafter"/>
</dbReference>
<dbReference type="InParanoid" id="A0A212F0N8"/>
<comment type="cofactor">
    <cofactor evidence="12">
        <name>Fe(2+)</name>
        <dbReference type="ChEBI" id="CHEBI:29033"/>
    </cofactor>
</comment>
<comment type="domain">
    <text evidence="12">The histidine box domains are involved in binding the catalytic metal ions.</text>
</comment>
<evidence type="ECO:0000256" key="3">
    <source>
        <dbReference type="ARBA" id="ARBA00022516"/>
    </source>
</evidence>
<name>A0A212F0N8_DANPL</name>
<accession>A0A212F0N8</accession>
<evidence type="ECO:0000256" key="11">
    <source>
        <dbReference type="ARBA" id="ARBA00023160"/>
    </source>
</evidence>